<evidence type="ECO:0000313" key="1">
    <source>
        <dbReference type="EMBL" id="QJW94704.1"/>
    </source>
</evidence>
<dbReference type="Proteomes" id="UP000503447">
    <property type="component" value="Chromosome"/>
</dbReference>
<gene>
    <name evidence="1" type="ORF">FTUN_2226</name>
</gene>
<proteinExistence type="predicted"/>
<keyword evidence="2" id="KW-1185">Reference proteome</keyword>
<dbReference type="EMBL" id="CP053452">
    <property type="protein sequence ID" value="QJW94704.1"/>
    <property type="molecule type" value="Genomic_DNA"/>
</dbReference>
<evidence type="ECO:0000313" key="2">
    <source>
        <dbReference type="Proteomes" id="UP000503447"/>
    </source>
</evidence>
<reference evidence="2" key="1">
    <citation type="submission" date="2020-05" db="EMBL/GenBank/DDBJ databases">
        <title>Frigoriglobus tundricola gen. nov., sp. nov., a psychrotolerant cellulolytic planctomycete of the family Gemmataceae with two divergent copies of 16S rRNA gene.</title>
        <authorList>
            <person name="Kulichevskaya I.S."/>
            <person name="Ivanova A.A."/>
            <person name="Naumoff D.G."/>
            <person name="Beletsky A.V."/>
            <person name="Rijpstra W.I.C."/>
            <person name="Sinninghe Damste J.S."/>
            <person name="Mardanov A.V."/>
            <person name="Ravin N.V."/>
            <person name="Dedysh S.N."/>
        </authorList>
    </citation>
    <scope>NUCLEOTIDE SEQUENCE [LARGE SCALE GENOMIC DNA]</scope>
    <source>
        <strain evidence="2">PL17</strain>
    </source>
</reference>
<protein>
    <submittedName>
        <fullName evidence="1">Uncharacterized protein</fullName>
    </submittedName>
</protein>
<dbReference type="KEGG" id="ftj:FTUN_2226"/>
<dbReference type="AlphaFoldDB" id="A0A6M5YM86"/>
<name>A0A6M5YM86_9BACT</name>
<accession>A0A6M5YM86</accession>
<dbReference type="RefSeq" id="WP_171470641.1">
    <property type="nucleotide sequence ID" value="NZ_CP053452.2"/>
</dbReference>
<sequence>MMTMGDYLTEIEYAASSLIPIIWEERHRLQKLEMEVASLTRLVEDNYRRAASVAMNSEDADDAAMAAGIYWENYFGDDKERYHKDQDREKLANQIAAHALSIGSLAGSLMQYAKQGISLAHGGLPACPNGRAIGSQFLKDVIWQGRNQAIHWEDGNPHPPVRQCFDKLKVDAAPAFADYTKRNMAVDVVELLGWTDFAKFSADLLSLA</sequence>
<organism evidence="1 2">
    <name type="scientific">Frigoriglobus tundricola</name>
    <dbReference type="NCBI Taxonomy" id="2774151"/>
    <lineage>
        <taxon>Bacteria</taxon>
        <taxon>Pseudomonadati</taxon>
        <taxon>Planctomycetota</taxon>
        <taxon>Planctomycetia</taxon>
        <taxon>Gemmatales</taxon>
        <taxon>Gemmataceae</taxon>
        <taxon>Frigoriglobus</taxon>
    </lineage>
</organism>